<organism evidence="2 3">
    <name type="scientific">Mycena citricolor</name>
    <dbReference type="NCBI Taxonomy" id="2018698"/>
    <lineage>
        <taxon>Eukaryota</taxon>
        <taxon>Fungi</taxon>
        <taxon>Dikarya</taxon>
        <taxon>Basidiomycota</taxon>
        <taxon>Agaricomycotina</taxon>
        <taxon>Agaricomycetes</taxon>
        <taxon>Agaricomycetidae</taxon>
        <taxon>Agaricales</taxon>
        <taxon>Marasmiineae</taxon>
        <taxon>Mycenaceae</taxon>
        <taxon>Mycena</taxon>
    </lineage>
</organism>
<proteinExistence type="predicted"/>
<keyword evidence="3" id="KW-1185">Reference proteome</keyword>
<feature type="non-terminal residue" evidence="2">
    <location>
        <position position="124"/>
    </location>
</feature>
<protein>
    <submittedName>
        <fullName evidence="2">Uncharacterized protein</fullName>
    </submittedName>
</protein>
<accession>A0AAD2GW29</accession>
<keyword evidence="1" id="KW-0812">Transmembrane</keyword>
<evidence type="ECO:0000256" key="1">
    <source>
        <dbReference type="SAM" id="Phobius"/>
    </source>
</evidence>
<dbReference type="AlphaFoldDB" id="A0AAD2GW29"/>
<comment type="caution">
    <text evidence="2">The sequence shown here is derived from an EMBL/GenBank/DDBJ whole genome shotgun (WGS) entry which is preliminary data.</text>
</comment>
<evidence type="ECO:0000313" key="3">
    <source>
        <dbReference type="Proteomes" id="UP001295794"/>
    </source>
</evidence>
<keyword evidence="1" id="KW-0472">Membrane</keyword>
<feature type="transmembrane region" description="Helical" evidence="1">
    <location>
        <begin position="63"/>
        <end position="88"/>
    </location>
</feature>
<dbReference type="EMBL" id="CAVNYO010000081">
    <property type="protein sequence ID" value="CAK5265109.1"/>
    <property type="molecule type" value="Genomic_DNA"/>
</dbReference>
<gene>
    <name evidence="2" type="ORF">MYCIT1_LOCUS5854</name>
</gene>
<evidence type="ECO:0000313" key="2">
    <source>
        <dbReference type="EMBL" id="CAK5265109.1"/>
    </source>
</evidence>
<reference evidence="2" key="1">
    <citation type="submission" date="2023-11" db="EMBL/GenBank/DDBJ databases">
        <authorList>
            <person name="De Vega J J."/>
            <person name="De Vega J J."/>
        </authorList>
    </citation>
    <scope>NUCLEOTIDE SEQUENCE</scope>
</reference>
<sequence>GGTLSLRFCGTKLIHRHLLSDVYLDAAVCRATQTPLLLVWWISGSGMVLHNRRTLESPSSSPSLFDIGSMIAAGLALLSGCAALTAVLSNARQPRCTGCVRSRRTRRRSDRVPTTQVARELQNL</sequence>
<keyword evidence="1" id="KW-1133">Transmembrane helix</keyword>
<name>A0AAD2GW29_9AGAR</name>
<dbReference type="Proteomes" id="UP001295794">
    <property type="component" value="Unassembled WGS sequence"/>
</dbReference>